<organism evidence="1 2">
    <name type="scientific">Sphingobacterium detergens</name>
    <dbReference type="NCBI Taxonomy" id="1145106"/>
    <lineage>
        <taxon>Bacteria</taxon>
        <taxon>Pseudomonadati</taxon>
        <taxon>Bacteroidota</taxon>
        <taxon>Sphingobacteriia</taxon>
        <taxon>Sphingobacteriales</taxon>
        <taxon>Sphingobacteriaceae</taxon>
        <taxon>Sphingobacterium</taxon>
    </lineage>
</organism>
<evidence type="ECO:0000313" key="2">
    <source>
        <dbReference type="Proteomes" id="UP000286246"/>
    </source>
</evidence>
<gene>
    <name evidence="1" type="ORF">DFQ12_5067</name>
</gene>
<sequence>MKYYRITDITAALTLLIGAIGCNNSTKKGSDHTDSMGGPDTSIAQKMDSISVSPIADSKQFPGASLGISSISAEKVGTDSAKVTVKYNVSNFKLTEMTTDEHAAHMANSHDGQHIHFILDNKPYTALYKPEHSVTLALNSEHYLLSFLSRSYHESIKTAEASKLIKFKIDATGKLTQEPTPKEASLFYSRPKGEYKGDETKNVLLDFYLVNTSIAPDGNKISADINGQTFTLDKWGPYEIKGLPMGNNKVKLTLVDKEGNAVTGDNVSVERDIKLSEK</sequence>
<accession>A0A420AFV0</accession>
<dbReference type="RefSeq" id="WP_120261684.1">
    <property type="nucleotide sequence ID" value="NZ_RAPY01000007.1"/>
</dbReference>
<comment type="caution">
    <text evidence="1">The sequence shown here is derived from an EMBL/GenBank/DDBJ whole genome shotgun (WGS) entry which is preliminary data.</text>
</comment>
<name>A0A420AFV0_SPHD1</name>
<evidence type="ECO:0000313" key="1">
    <source>
        <dbReference type="EMBL" id="RKE43283.1"/>
    </source>
</evidence>
<dbReference type="OrthoDB" id="647046at2"/>
<dbReference type="PROSITE" id="PS51257">
    <property type="entry name" value="PROKAR_LIPOPROTEIN"/>
    <property type="match status" value="1"/>
</dbReference>
<dbReference type="AlphaFoldDB" id="A0A420AFV0"/>
<reference evidence="1 2" key="1">
    <citation type="submission" date="2018-09" db="EMBL/GenBank/DDBJ databases">
        <title>Genomic Encyclopedia of Type Strains, Phase III (KMG-III): the genomes of soil and plant-associated and newly described type strains.</title>
        <authorList>
            <person name="Whitman W."/>
        </authorList>
    </citation>
    <scope>NUCLEOTIDE SEQUENCE [LARGE SCALE GENOMIC DNA]</scope>
    <source>
        <strain evidence="1 2">CECT 7938</strain>
    </source>
</reference>
<keyword evidence="2" id="KW-1185">Reference proteome</keyword>
<protein>
    <submittedName>
        <fullName evidence="1">Uncharacterized protein</fullName>
    </submittedName>
</protein>
<proteinExistence type="predicted"/>
<dbReference type="EMBL" id="RAPY01000007">
    <property type="protein sequence ID" value="RKE43283.1"/>
    <property type="molecule type" value="Genomic_DNA"/>
</dbReference>
<dbReference type="Proteomes" id="UP000286246">
    <property type="component" value="Unassembled WGS sequence"/>
</dbReference>